<sequence>MGPGARFGMTALNLLKFSVFAETITRENSKWY</sequence>
<evidence type="ECO:0000313" key="2">
    <source>
        <dbReference type="Proteomes" id="UP000575898"/>
    </source>
</evidence>
<proteinExistence type="predicted"/>
<dbReference type="Proteomes" id="UP000575898">
    <property type="component" value="Unassembled WGS sequence"/>
</dbReference>
<dbReference type="AlphaFoldDB" id="A0A840MST6"/>
<dbReference type="EMBL" id="JACHHY010000028">
    <property type="protein sequence ID" value="MBB5020247.1"/>
    <property type="molecule type" value="Genomic_DNA"/>
</dbReference>
<organism evidence="1 2">
    <name type="scientific">Chitinivorax tropicus</name>
    <dbReference type="NCBI Taxonomy" id="714531"/>
    <lineage>
        <taxon>Bacteria</taxon>
        <taxon>Pseudomonadati</taxon>
        <taxon>Pseudomonadota</taxon>
        <taxon>Betaproteobacteria</taxon>
        <taxon>Chitinivorax</taxon>
    </lineage>
</organism>
<protein>
    <submittedName>
        <fullName evidence="1">Uncharacterized protein</fullName>
    </submittedName>
</protein>
<reference evidence="1 2" key="1">
    <citation type="submission" date="2020-08" db="EMBL/GenBank/DDBJ databases">
        <title>Genomic Encyclopedia of Type Strains, Phase IV (KMG-IV): sequencing the most valuable type-strain genomes for metagenomic binning, comparative biology and taxonomic classification.</title>
        <authorList>
            <person name="Goeker M."/>
        </authorList>
    </citation>
    <scope>NUCLEOTIDE SEQUENCE [LARGE SCALE GENOMIC DNA]</scope>
    <source>
        <strain evidence="1 2">DSM 27165</strain>
    </source>
</reference>
<evidence type="ECO:0000313" key="1">
    <source>
        <dbReference type="EMBL" id="MBB5020247.1"/>
    </source>
</evidence>
<keyword evidence="2" id="KW-1185">Reference proteome</keyword>
<name>A0A840MST6_9PROT</name>
<accession>A0A840MST6</accession>
<comment type="caution">
    <text evidence="1">The sequence shown here is derived from an EMBL/GenBank/DDBJ whole genome shotgun (WGS) entry which is preliminary data.</text>
</comment>
<gene>
    <name evidence="1" type="ORF">HNQ59_003564</name>
</gene>